<comment type="catalytic activity">
    <reaction evidence="5">
        <text>L-proline + a quinone = (S)-1-pyrroline-5-carboxylate + a quinol + H(+)</text>
        <dbReference type="Rhea" id="RHEA:23784"/>
        <dbReference type="ChEBI" id="CHEBI:15378"/>
        <dbReference type="ChEBI" id="CHEBI:17388"/>
        <dbReference type="ChEBI" id="CHEBI:24646"/>
        <dbReference type="ChEBI" id="CHEBI:60039"/>
        <dbReference type="ChEBI" id="CHEBI:132124"/>
        <dbReference type="EC" id="1.5.5.2"/>
    </reaction>
</comment>
<gene>
    <name evidence="7" type="ORF">FA09DRAFT_286600</name>
</gene>
<evidence type="ECO:0000313" key="7">
    <source>
        <dbReference type="EMBL" id="PWN96018.1"/>
    </source>
</evidence>
<feature type="domain" description="Proline dehydrogenase" evidence="6">
    <location>
        <begin position="315"/>
        <end position="475"/>
    </location>
</feature>
<feature type="non-terminal residue" evidence="7">
    <location>
        <position position="492"/>
    </location>
</feature>
<dbReference type="GO" id="GO:0004657">
    <property type="term" value="F:proline dehydrogenase activity"/>
    <property type="evidence" value="ECO:0007669"/>
    <property type="project" value="UniProtKB-EC"/>
</dbReference>
<dbReference type="GO" id="GO:0010133">
    <property type="term" value="P:L-proline catabolic process to L-glutamate"/>
    <property type="evidence" value="ECO:0007669"/>
    <property type="project" value="TreeGrafter"/>
</dbReference>
<dbReference type="RefSeq" id="XP_025596297.1">
    <property type="nucleotide sequence ID" value="XM_025739907.1"/>
</dbReference>
<name>A0A316Z4Y3_9BASI</name>
<dbReference type="Gene3D" id="3.20.20.220">
    <property type="match status" value="1"/>
</dbReference>
<keyword evidence="3 5" id="KW-0560">Oxidoreductase</keyword>
<feature type="non-terminal residue" evidence="7">
    <location>
        <position position="1"/>
    </location>
</feature>
<accession>A0A316Z4Y3</accession>
<dbReference type="PANTHER" id="PTHR13914">
    <property type="entry name" value="PROLINE OXIDASE"/>
    <property type="match status" value="1"/>
</dbReference>
<keyword evidence="5" id="KW-0285">Flavoprotein</keyword>
<evidence type="ECO:0000256" key="5">
    <source>
        <dbReference type="RuleBase" id="RU364054"/>
    </source>
</evidence>
<dbReference type="EC" id="1.5.5.2" evidence="2 5"/>
<evidence type="ECO:0000256" key="1">
    <source>
        <dbReference type="ARBA" id="ARBA00005869"/>
    </source>
</evidence>
<dbReference type="GO" id="GO:0071949">
    <property type="term" value="F:FAD binding"/>
    <property type="evidence" value="ECO:0007669"/>
    <property type="project" value="TreeGrafter"/>
</dbReference>
<comment type="cofactor">
    <cofactor evidence="5">
        <name>FAD</name>
        <dbReference type="ChEBI" id="CHEBI:57692"/>
    </cofactor>
</comment>
<evidence type="ECO:0000256" key="4">
    <source>
        <dbReference type="ARBA" id="ARBA00023062"/>
    </source>
</evidence>
<dbReference type="GO" id="GO:0005739">
    <property type="term" value="C:mitochondrion"/>
    <property type="evidence" value="ECO:0007669"/>
    <property type="project" value="TreeGrafter"/>
</dbReference>
<evidence type="ECO:0000313" key="8">
    <source>
        <dbReference type="Proteomes" id="UP000245946"/>
    </source>
</evidence>
<dbReference type="AlphaFoldDB" id="A0A316Z4Y3"/>
<keyword evidence="8" id="KW-1185">Reference proteome</keyword>
<dbReference type="GeneID" id="37267453"/>
<feature type="domain" description="Proline dehydrogenase" evidence="6">
    <location>
        <begin position="76"/>
        <end position="296"/>
    </location>
</feature>
<dbReference type="STRING" id="58919.A0A316Z4Y3"/>
<dbReference type="InterPro" id="IPR029041">
    <property type="entry name" value="FAD-linked_oxidoreductase-like"/>
</dbReference>
<comment type="similarity">
    <text evidence="1 5">Belongs to the proline oxidase family.</text>
</comment>
<dbReference type="OrthoDB" id="5464at2759"/>
<dbReference type="InterPro" id="IPR015659">
    <property type="entry name" value="Proline_oxidase"/>
</dbReference>
<dbReference type="EMBL" id="KZ819301">
    <property type="protein sequence ID" value="PWN96018.1"/>
    <property type="molecule type" value="Genomic_DNA"/>
</dbReference>
<keyword evidence="4 5" id="KW-0642">Proline metabolism</keyword>
<dbReference type="SUPFAM" id="SSF51730">
    <property type="entry name" value="FAD-linked oxidoreductase"/>
    <property type="match status" value="1"/>
</dbReference>
<reference evidence="7 8" key="1">
    <citation type="journal article" date="2018" name="Mol. Biol. Evol.">
        <title>Broad Genomic Sampling Reveals a Smut Pathogenic Ancestry of the Fungal Clade Ustilaginomycotina.</title>
        <authorList>
            <person name="Kijpornyongpan T."/>
            <person name="Mondo S.J."/>
            <person name="Barry K."/>
            <person name="Sandor L."/>
            <person name="Lee J."/>
            <person name="Lipzen A."/>
            <person name="Pangilinan J."/>
            <person name="LaButti K."/>
            <person name="Hainaut M."/>
            <person name="Henrissat B."/>
            <person name="Grigoriev I.V."/>
            <person name="Spatafora J.W."/>
            <person name="Aime M.C."/>
        </authorList>
    </citation>
    <scope>NUCLEOTIDE SEQUENCE [LARGE SCALE GENOMIC DNA]</scope>
    <source>
        <strain evidence="7 8">MCA 4186</strain>
    </source>
</reference>
<organism evidence="7 8">
    <name type="scientific">Tilletiopsis washingtonensis</name>
    <dbReference type="NCBI Taxonomy" id="58919"/>
    <lineage>
        <taxon>Eukaryota</taxon>
        <taxon>Fungi</taxon>
        <taxon>Dikarya</taxon>
        <taxon>Basidiomycota</taxon>
        <taxon>Ustilaginomycotina</taxon>
        <taxon>Exobasidiomycetes</taxon>
        <taxon>Entylomatales</taxon>
        <taxon>Entylomatales incertae sedis</taxon>
        <taxon>Tilletiopsis</taxon>
    </lineage>
</organism>
<dbReference type="PANTHER" id="PTHR13914:SF0">
    <property type="entry name" value="PROLINE DEHYDROGENASE 1, MITOCHONDRIAL"/>
    <property type="match status" value="1"/>
</dbReference>
<comment type="function">
    <text evidence="5">Converts proline to delta-1-pyrroline-5-carboxylate.</text>
</comment>
<dbReference type="Proteomes" id="UP000245946">
    <property type="component" value="Unassembled WGS sequence"/>
</dbReference>
<keyword evidence="5" id="KW-0274">FAD</keyword>
<dbReference type="InterPro" id="IPR002872">
    <property type="entry name" value="Proline_DH_dom"/>
</dbReference>
<sequence length="492" mass="52950">RPLASSPRDELVRAYFIWSAVGVPYLVDFAPGLLAWARSSSLPGVAAMTDWIVRKTFFAHFVGGETVEATLPLLDSLAQRHTGVILNHSCEVDSHHRAAEARATVHAALITSLLHSIDVASSSSSSAAEVGSVSIAIKLSGLLSSPAVFERVSAAIVPREHFSLPPAPAPPAGVGGGSLSVPLAALDAADASALKELWEALRGVARHSRKKNVRLLIDAEYSWYQPAIDALYEALACEFNSLSDQQASQPLLFNTYQTYLRRTPSHLAASLERARRGGYALGVKLVRGAYVDIENAAWRTHVVQPPPAGHHRDEKAVAKEERGSPVWASKALTDACYDACAARLIDELAKDSADGAPRLAVVFASHNVASARAVVAQMQTCGLASSPSSQPEDQETESHVVVLPHVRGRLAFAQLYGMADELTRLLLHTFAAPSPAGISDVSATPLVHKYVPWGALDDVLPYLLRRAQENSSLSAGARRERQLIWSEARWRM</sequence>
<evidence type="ECO:0000259" key="6">
    <source>
        <dbReference type="Pfam" id="PF01619"/>
    </source>
</evidence>
<dbReference type="Pfam" id="PF01619">
    <property type="entry name" value="Pro_dh"/>
    <property type="match status" value="2"/>
</dbReference>
<proteinExistence type="inferred from homology"/>
<protein>
    <recommendedName>
        <fullName evidence="2 5">Proline dehydrogenase</fullName>
        <ecNumber evidence="2 5">1.5.5.2</ecNumber>
    </recommendedName>
</protein>
<evidence type="ECO:0000256" key="3">
    <source>
        <dbReference type="ARBA" id="ARBA00023002"/>
    </source>
</evidence>
<evidence type="ECO:0000256" key="2">
    <source>
        <dbReference type="ARBA" id="ARBA00012695"/>
    </source>
</evidence>